<evidence type="ECO:0000313" key="6">
    <source>
        <dbReference type="EMBL" id="RLL09009.1"/>
    </source>
</evidence>
<dbReference type="NCBIfam" id="NF003164">
    <property type="entry name" value="PRK04147.1"/>
    <property type="match status" value="1"/>
</dbReference>
<dbReference type="Gene3D" id="3.20.20.70">
    <property type="entry name" value="Aldolase class I"/>
    <property type="match status" value="1"/>
</dbReference>
<dbReference type="PANTHER" id="PTHR42849">
    <property type="entry name" value="N-ACETYLNEURAMINATE LYASE"/>
    <property type="match status" value="1"/>
</dbReference>
<evidence type="ECO:0000256" key="5">
    <source>
        <dbReference type="PIRSR" id="PIRSR001365-2"/>
    </source>
</evidence>
<comment type="similarity">
    <text evidence="3">Belongs to the DapA family.</text>
</comment>
<feature type="binding site" evidence="5">
    <location>
        <position position="204"/>
    </location>
    <ligand>
        <name>pyruvate</name>
        <dbReference type="ChEBI" id="CHEBI:15361"/>
    </ligand>
</feature>
<dbReference type="GO" id="GO:0019262">
    <property type="term" value="P:N-acetylneuraminate catabolic process"/>
    <property type="evidence" value="ECO:0007669"/>
    <property type="project" value="TreeGrafter"/>
</dbReference>
<dbReference type="InterPro" id="IPR013785">
    <property type="entry name" value="Aldolase_TIM"/>
</dbReference>
<protein>
    <submittedName>
        <fullName evidence="6">N-acetylneuraminate lyase</fullName>
        <ecNumber evidence="6">4.1.3.3</ecNumber>
    </submittedName>
</protein>
<dbReference type="AlphaFoldDB" id="A0A498CT91"/>
<organism evidence="6 7">
    <name type="scientific">Anaerotruncus massiliensis</name>
    <name type="common">ex Liu et al. 2021</name>
    <dbReference type="NCBI Taxonomy" id="2321404"/>
    <lineage>
        <taxon>Bacteria</taxon>
        <taxon>Bacillati</taxon>
        <taxon>Bacillota</taxon>
        <taxon>Clostridia</taxon>
        <taxon>Eubacteriales</taxon>
        <taxon>Oscillospiraceae</taxon>
        <taxon>Anaerotruncus</taxon>
    </lineage>
</organism>
<dbReference type="GO" id="GO:0008747">
    <property type="term" value="F:N-acetylneuraminate lyase activity"/>
    <property type="evidence" value="ECO:0007669"/>
    <property type="project" value="UniProtKB-EC"/>
</dbReference>
<feature type="active site" description="Schiff-base intermediate with substrate" evidence="4">
    <location>
        <position position="163"/>
    </location>
</feature>
<comment type="caution">
    <text evidence="6">The sequence shown here is derived from an EMBL/GenBank/DDBJ whole genome shotgun (WGS) entry which is preliminary data.</text>
</comment>
<feature type="binding site" evidence="5">
    <location>
        <position position="47"/>
    </location>
    <ligand>
        <name>pyruvate</name>
        <dbReference type="ChEBI" id="CHEBI:15361"/>
    </ligand>
</feature>
<dbReference type="Pfam" id="PF00701">
    <property type="entry name" value="DHDPS"/>
    <property type="match status" value="1"/>
</dbReference>
<reference evidence="6 7" key="1">
    <citation type="submission" date="2018-10" db="EMBL/GenBank/DDBJ databases">
        <title>Anaerotruncus faecis sp. nov., isolated from human feces.</title>
        <authorList>
            <person name="Wang Y.-J."/>
        </authorList>
    </citation>
    <scope>NUCLEOTIDE SEQUENCE [LARGE SCALE GENOMIC DNA]</scope>
    <source>
        <strain evidence="6 7">22A2-44</strain>
    </source>
</reference>
<dbReference type="InterPro" id="IPR002220">
    <property type="entry name" value="DapA-like"/>
</dbReference>
<keyword evidence="7" id="KW-1185">Reference proteome</keyword>
<evidence type="ECO:0000256" key="4">
    <source>
        <dbReference type="PIRSR" id="PIRSR001365-1"/>
    </source>
</evidence>
<accession>A0A498CT91</accession>
<gene>
    <name evidence="6" type="ORF">D4A47_10985</name>
</gene>
<evidence type="ECO:0000256" key="3">
    <source>
        <dbReference type="PIRNR" id="PIRNR001365"/>
    </source>
</evidence>
<evidence type="ECO:0000256" key="1">
    <source>
        <dbReference type="ARBA" id="ARBA00023239"/>
    </source>
</evidence>
<dbReference type="EMBL" id="RCHT01000025">
    <property type="protein sequence ID" value="RLL09009.1"/>
    <property type="molecule type" value="Genomic_DNA"/>
</dbReference>
<dbReference type="RefSeq" id="WP_121587309.1">
    <property type="nucleotide sequence ID" value="NZ_RCHT01000025.1"/>
</dbReference>
<name>A0A498CT91_9FIRM</name>
<dbReference type="GO" id="GO:0005829">
    <property type="term" value="C:cytosol"/>
    <property type="evidence" value="ECO:0007669"/>
    <property type="project" value="TreeGrafter"/>
</dbReference>
<dbReference type="EC" id="4.1.3.3" evidence="6"/>
<evidence type="ECO:0000313" key="7">
    <source>
        <dbReference type="Proteomes" id="UP000276301"/>
    </source>
</evidence>
<dbReference type="PRINTS" id="PR00146">
    <property type="entry name" value="DHPICSNTHASE"/>
</dbReference>
<sequence length="295" mass="32099">MKQFEGIYPAIITPIDEDEEINEKALAQVIEKTIGQGVSGFYVSGSTGESFLLRDEQRVQLIKAVCAIVDGRCDVIANIGTFSTRASIKMANAAAECGVTAISAVPPFYFSYSKREIVQYYFDIAEASGMPVILYNIPKMSGVSFGTEELVELLAHDGIVGVKQTTMDLMQTEALVRTCRDKAVFNGHDEILLPALSVGVRASIGSTFSIMADVFVQLKKAFDAGDMERARYLQGKGNGMIRTLLEIGIFPAIKGVLKLQGIDCGNCIKPFQPLRPEDYQKLEKALVDLYGGGIT</sequence>
<keyword evidence="2" id="KW-0704">Schiff base</keyword>
<dbReference type="PANTHER" id="PTHR42849:SF1">
    <property type="entry name" value="N-ACETYLNEURAMINATE LYASE"/>
    <property type="match status" value="1"/>
</dbReference>
<dbReference type="PIRSF" id="PIRSF001365">
    <property type="entry name" value="DHDPS"/>
    <property type="match status" value="1"/>
</dbReference>
<dbReference type="PROSITE" id="PS00666">
    <property type="entry name" value="DHDPS_2"/>
    <property type="match status" value="1"/>
</dbReference>
<feature type="active site" description="Proton donor/acceptor" evidence="4">
    <location>
        <position position="135"/>
    </location>
</feature>
<evidence type="ECO:0000256" key="2">
    <source>
        <dbReference type="ARBA" id="ARBA00023270"/>
    </source>
</evidence>
<dbReference type="SUPFAM" id="SSF51569">
    <property type="entry name" value="Aldolase"/>
    <property type="match status" value="1"/>
</dbReference>
<dbReference type="Proteomes" id="UP000276301">
    <property type="component" value="Unassembled WGS sequence"/>
</dbReference>
<keyword evidence="1 3" id="KW-0456">Lyase</keyword>
<proteinExistence type="inferred from homology"/>
<dbReference type="SMART" id="SM01130">
    <property type="entry name" value="DHDPS"/>
    <property type="match status" value="1"/>
</dbReference>
<dbReference type="InterPro" id="IPR020625">
    <property type="entry name" value="Schiff_base-form_aldolases_AS"/>
</dbReference>